<dbReference type="STRING" id="1121130.GCA_000519105_03052"/>
<dbReference type="OrthoDB" id="1121721at2"/>
<name>A0A412X0Z5_9BACT</name>
<dbReference type="InterPro" id="IPR036163">
    <property type="entry name" value="HMA_dom_sf"/>
</dbReference>
<evidence type="ECO:0000259" key="2">
    <source>
        <dbReference type="PROSITE" id="PS50846"/>
    </source>
</evidence>
<accession>A0A412X0Z5</accession>
<dbReference type="EMBL" id="QSCR01000006">
    <property type="protein sequence ID" value="RGY19499.1"/>
    <property type="molecule type" value="Genomic_DNA"/>
</dbReference>
<dbReference type="Proteomes" id="UP000286038">
    <property type="component" value="Unassembled WGS sequence"/>
</dbReference>
<dbReference type="EMBL" id="QRPV01000009">
    <property type="protein sequence ID" value="RHM43315.1"/>
    <property type="molecule type" value="Genomic_DNA"/>
</dbReference>
<reference evidence="6 7" key="1">
    <citation type="submission" date="2018-08" db="EMBL/GenBank/DDBJ databases">
        <title>A genome reference for cultivated species of the human gut microbiota.</title>
        <authorList>
            <person name="Zou Y."/>
            <person name="Xue W."/>
            <person name="Luo G."/>
        </authorList>
    </citation>
    <scope>NUCLEOTIDE SEQUENCE [LARGE SCALE GENOMIC DNA]</scope>
    <source>
        <strain evidence="3 6">AF14-49</strain>
        <strain evidence="5 7">AF34-33</strain>
        <strain evidence="4 8">OF02-7</strain>
    </source>
</reference>
<dbReference type="SUPFAM" id="SSF55008">
    <property type="entry name" value="HMA, heavy metal-associated domain"/>
    <property type="match status" value="1"/>
</dbReference>
<evidence type="ECO:0000313" key="8">
    <source>
        <dbReference type="Proteomes" id="UP000286063"/>
    </source>
</evidence>
<dbReference type="Proteomes" id="UP000283589">
    <property type="component" value="Unassembled WGS sequence"/>
</dbReference>
<comment type="caution">
    <text evidence="3">The sequence shown here is derived from an EMBL/GenBank/DDBJ whole genome shotgun (WGS) entry which is preliminary data.</text>
</comment>
<dbReference type="EMBL" id="QRZA01000009">
    <property type="protein sequence ID" value="RGV34008.1"/>
    <property type="molecule type" value="Genomic_DNA"/>
</dbReference>
<dbReference type="Proteomes" id="UP000286063">
    <property type="component" value="Unassembled WGS sequence"/>
</dbReference>
<dbReference type="Gene3D" id="3.30.70.100">
    <property type="match status" value="1"/>
</dbReference>
<dbReference type="PROSITE" id="PS50846">
    <property type="entry name" value="HMA_2"/>
    <property type="match status" value="1"/>
</dbReference>
<feature type="signal peptide" evidence="1">
    <location>
        <begin position="1"/>
        <end position="33"/>
    </location>
</feature>
<dbReference type="Pfam" id="PF00403">
    <property type="entry name" value="HMA"/>
    <property type="match status" value="1"/>
</dbReference>
<evidence type="ECO:0000313" key="6">
    <source>
        <dbReference type="Proteomes" id="UP000283589"/>
    </source>
</evidence>
<evidence type="ECO:0000256" key="1">
    <source>
        <dbReference type="SAM" id="SignalP"/>
    </source>
</evidence>
<evidence type="ECO:0000313" key="3">
    <source>
        <dbReference type="EMBL" id="RGV34008.1"/>
    </source>
</evidence>
<keyword evidence="1" id="KW-0732">Signal</keyword>
<evidence type="ECO:0000313" key="7">
    <source>
        <dbReference type="Proteomes" id="UP000286038"/>
    </source>
</evidence>
<feature type="domain" description="HMA" evidence="2">
    <location>
        <begin position="36"/>
        <end position="102"/>
    </location>
</feature>
<evidence type="ECO:0000313" key="5">
    <source>
        <dbReference type="EMBL" id="RHM43315.1"/>
    </source>
</evidence>
<dbReference type="InterPro" id="IPR006121">
    <property type="entry name" value="HMA_dom"/>
</dbReference>
<feature type="chain" id="PRO_5033415965" evidence="1">
    <location>
        <begin position="34"/>
        <end position="191"/>
    </location>
</feature>
<dbReference type="GO" id="GO:0046872">
    <property type="term" value="F:metal ion binding"/>
    <property type="evidence" value="ECO:0007669"/>
    <property type="project" value="InterPro"/>
</dbReference>
<protein>
    <submittedName>
        <fullName evidence="3">Cation transporter</fullName>
    </submittedName>
</protein>
<evidence type="ECO:0000313" key="4">
    <source>
        <dbReference type="EMBL" id="RGY19499.1"/>
    </source>
</evidence>
<proteinExistence type="predicted"/>
<sequence length="191" mass="21019">MFLITNMFTMKTIKILFSLVVFVMMGLTVSAQAKKDTTVIFKVGIHCPSCKAKLDKDMPFEKGIKDYKLNMKDSTVLISFRTDKNSVEALRAAIERHDVKVIGMCDKDGKLMKCGKAHKCCKEGNKEACKGNCGEKHNCSGTCGQSCGEKKCDGKCDQTCTSKESKCEGKCGDNCCSKTGKTDECCKNKKK</sequence>
<dbReference type="AlphaFoldDB" id="A0A412X0Z5"/>
<gene>
    <name evidence="3" type="ORF">DWW18_08705</name>
    <name evidence="5" type="ORF">DWZ68_09595</name>
    <name evidence="4" type="ORF">DXA50_06075</name>
</gene>
<organism evidence="3 6">
    <name type="scientific">Butyricimonas virosa</name>
    <dbReference type="NCBI Taxonomy" id="544645"/>
    <lineage>
        <taxon>Bacteria</taxon>
        <taxon>Pseudomonadati</taxon>
        <taxon>Bacteroidota</taxon>
        <taxon>Bacteroidia</taxon>
        <taxon>Bacteroidales</taxon>
        <taxon>Odoribacteraceae</taxon>
        <taxon>Butyricimonas</taxon>
    </lineage>
</organism>